<dbReference type="EMBL" id="UYYB01025404">
    <property type="protein sequence ID" value="VDM72445.1"/>
    <property type="molecule type" value="Genomic_DNA"/>
</dbReference>
<dbReference type="Pfam" id="PF23410">
    <property type="entry name" value="Beta-prop_VPS8"/>
    <property type="match status" value="1"/>
</dbReference>
<dbReference type="InterPro" id="IPR015943">
    <property type="entry name" value="WD40/YVTN_repeat-like_dom_sf"/>
</dbReference>
<organism evidence="1 2">
    <name type="scientific">Strongylus vulgaris</name>
    <name type="common">Blood worm</name>
    <dbReference type="NCBI Taxonomy" id="40348"/>
    <lineage>
        <taxon>Eukaryota</taxon>
        <taxon>Metazoa</taxon>
        <taxon>Ecdysozoa</taxon>
        <taxon>Nematoda</taxon>
        <taxon>Chromadorea</taxon>
        <taxon>Rhabditida</taxon>
        <taxon>Rhabditina</taxon>
        <taxon>Rhabditomorpha</taxon>
        <taxon>Strongyloidea</taxon>
        <taxon>Strongylidae</taxon>
        <taxon>Strongylus</taxon>
    </lineage>
</organism>
<proteinExistence type="predicted"/>
<evidence type="ECO:0000313" key="1">
    <source>
        <dbReference type="EMBL" id="VDM72445.1"/>
    </source>
</evidence>
<sequence length="201" mass="21804">MSFRAKNGSAVAVAHSSSLTAVATSKGSLLVFDAEGRLERFWSGGESDGSASCVAFSEGGKYVAVGYSKGFVKVINVRSGTVEEIIREAVQIGRGVLQVLYLDYGRSILTLDSGGSVFEMHTRSRFRMGKARIRCIFSGCNGEVLHMRLLPHSLLALLTVSKILVVSTKMGGSIVCVFPLEINSRFPPLLDYIEELSRMME</sequence>
<dbReference type="Gene3D" id="2.130.10.10">
    <property type="entry name" value="YVTN repeat-like/Quinoprotein amine dehydrogenase"/>
    <property type="match status" value="1"/>
</dbReference>
<dbReference type="AlphaFoldDB" id="A0A3P7KPC7"/>
<reference evidence="1 2" key="1">
    <citation type="submission" date="2018-11" db="EMBL/GenBank/DDBJ databases">
        <authorList>
            <consortium name="Pathogen Informatics"/>
        </authorList>
    </citation>
    <scope>NUCLEOTIDE SEQUENCE [LARGE SCALE GENOMIC DNA]</scope>
</reference>
<gene>
    <name evidence="1" type="ORF">SVUK_LOCUS7443</name>
</gene>
<dbReference type="OrthoDB" id="289913at2759"/>
<evidence type="ECO:0000313" key="2">
    <source>
        <dbReference type="Proteomes" id="UP000270094"/>
    </source>
</evidence>
<accession>A0A3P7KPC7</accession>
<dbReference type="InterPro" id="IPR036322">
    <property type="entry name" value="WD40_repeat_dom_sf"/>
</dbReference>
<dbReference type="Proteomes" id="UP000270094">
    <property type="component" value="Unassembled WGS sequence"/>
</dbReference>
<protein>
    <submittedName>
        <fullName evidence="1">Uncharacterized protein</fullName>
    </submittedName>
</protein>
<dbReference type="SUPFAM" id="SSF50978">
    <property type="entry name" value="WD40 repeat-like"/>
    <property type="match status" value="1"/>
</dbReference>
<keyword evidence="2" id="KW-1185">Reference proteome</keyword>
<name>A0A3P7KPC7_STRVU</name>